<proteinExistence type="predicted"/>
<dbReference type="PATRIC" id="fig|1698263.3.peg.99"/>
<dbReference type="AlphaFoldDB" id="A0A133UGD5"/>
<sequence length="78" mass="9333">MSSNRQKYLIEKKDWNCLIILDACRYDFFESNYDEYLNGKLRKVISEGTNTSQWLKRTFQTSMLIFSGQCSPYQILFI</sequence>
<accession>A0A133UGD5</accession>
<reference evidence="1 2" key="1">
    <citation type="journal article" date="2016" name="Sci. Rep.">
        <title>Metabolic traits of an uncultured archaeal lineage -MSBL1- from brine pools of the Red Sea.</title>
        <authorList>
            <person name="Mwirichia R."/>
            <person name="Alam I."/>
            <person name="Rashid M."/>
            <person name="Vinu M."/>
            <person name="Ba-Alawi W."/>
            <person name="Anthony Kamau A."/>
            <person name="Kamanda Ngugi D."/>
            <person name="Goker M."/>
            <person name="Klenk H.P."/>
            <person name="Bajic V."/>
            <person name="Stingl U."/>
        </authorList>
    </citation>
    <scope>NUCLEOTIDE SEQUENCE [LARGE SCALE GENOMIC DNA]</scope>
    <source>
        <strain evidence="1">SCGC-AAA259E17</strain>
    </source>
</reference>
<gene>
    <name evidence="1" type="ORF">AKJ64_01105</name>
</gene>
<organism evidence="1 2">
    <name type="scientific">candidate division MSBL1 archaeon SCGC-AAA259E17</name>
    <dbReference type="NCBI Taxonomy" id="1698263"/>
    <lineage>
        <taxon>Archaea</taxon>
        <taxon>Methanobacteriati</taxon>
        <taxon>Methanobacteriota</taxon>
        <taxon>candidate division MSBL1</taxon>
    </lineage>
</organism>
<evidence type="ECO:0000313" key="1">
    <source>
        <dbReference type="EMBL" id="KXA93239.1"/>
    </source>
</evidence>
<evidence type="ECO:0000313" key="2">
    <source>
        <dbReference type="Proteomes" id="UP000070373"/>
    </source>
</evidence>
<comment type="caution">
    <text evidence="1">The sequence shown here is derived from an EMBL/GenBank/DDBJ whole genome shotgun (WGS) entry which is preliminary data.</text>
</comment>
<keyword evidence="2" id="KW-1185">Reference proteome</keyword>
<name>A0A133UGD5_9EURY</name>
<dbReference type="EMBL" id="LHXN01000011">
    <property type="protein sequence ID" value="KXA93239.1"/>
    <property type="molecule type" value="Genomic_DNA"/>
</dbReference>
<dbReference type="Proteomes" id="UP000070373">
    <property type="component" value="Unassembled WGS sequence"/>
</dbReference>
<protein>
    <submittedName>
        <fullName evidence="1">Uncharacterized protein</fullName>
    </submittedName>
</protein>